<sequence>MNFITEHDEAAFRRRYRGPTCEGSLSYAKQLANEYATRYASGMPDWVRLGVAALHFRHCYMVDTGDKKLLRLGIDTLLYVGRACSNADSDS</sequence>
<reference evidence="1 2" key="1">
    <citation type="submission" date="2023-04" db="EMBL/GenBank/DDBJ databases">
        <title>Luteimonas endophyticus RD2P54.</title>
        <authorList>
            <person name="Sun J.-Q."/>
        </authorList>
    </citation>
    <scope>NUCLEOTIDE SEQUENCE [LARGE SCALE GENOMIC DNA]</scope>
    <source>
        <strain evidence="1 2">RD2P54</strain>
    </source>
</reference>
<gene>
    <name evidence="1" type="ORF">QFW77_15230</name>
</gene>
<dbReference type="RefSeq" id="WP_280575638.1">
    <property type="nucleotide sequence ID" value="NZ_JARXRM010000044.1"/>
</dbReference>
<evidence type="ECO:0000313" key="2">
    <source>
        <dbReference type="Proteomes" id="UP001156940"/>
    </source>
</evidence>
<dbReference type="EMBL" id="JARXRM010000044">
    <property type="protein sequence ID" value="MDH5824327.1"/>
    <property type="molecule type" value="Genomic_DNA"/>
</dbReference>
<comment type="caution">
    <text evidence="1">The sequence shown here is derived from an EMBL/GenBank/DDBJ whole genome shotgun (WGS) entry which is preliminary data.</text>
</comment>
<dbReference type="Proteomes" id="UP001156940">
    <property type="component" value="Unassembled WGS sequence"/>
</dbReference>
<evidence type="ECO:0000313" key="1">
    <source>
        <dbReference type="EMBL" id="MDH5824327.1"/>
    </source>
</evidence>
<name>A0ABT6JBX8_9GAMM</name>
<protein>
    <submittedName>
        <fullName evidence="1">Uncharacterized protein</fullName>
    </submittedName>
</protein>
<proteinExistence type="predicted"/>
<keyword evidence="2" id="KW-1185">Reference proteome</keyword>
<organism evidence="1 2">
    <name type="scientific">Luteimonas endophytica</name>
    <dbReference type="NCBI Taxonomy" id="3042023"/>
    <lineage>
        <taxon>Bacteria</taxon>
        <taxon>Pseudomonadati</taxon>
        <taxon>Pseudomonadota</taxon>
        <taxon>Gammaproteobacteria</taxon>
        <taxon>Lysobacterales</taxon>
        <taxon>Lysobacteraceae</taxon>
        <taxon>Luteimonas</taxon>
    </lineage>
</organism>
<accession>A0ABT6JBX8</accession>